<accession>A0A2T3NE63</accession>
<dbReference type="Gene3D" id="1.20.59.20">
    <property type="match status" value="1"/>
</dbReference>
<keyword evidence="6 8" id="KW-0067">ATP-binding</keyword>
<dbReference type="Pfam" id="PF09179">
    <property type="entry name" value="TilS"/>
    <property type="match status" value="1"/>
</dbReference>
<dbReference type="GO" id="GO:0005524">
    <property type="term" value="F:ATP binding"/>
    <property type="evidence" value="ECO:0007669"/>
    <property type="project" value="UniProtKB-UniRule"/>
</dbReference>
<dbReference type="InterPro" id="IPR014729">
    <property type="entry name" value="Rossmann-like_a/b/a_fold"/>
</dbReference>
<comment type="subcellular location">
    <subcellularLocation>
        <location evidence="1 8">Cytoplasm</location>
    </subcellularLocation>
</comment>
<comment type="domain">
    <text evidence="8">The N-terminal region contains the highly conserved SGGXDS motif, predicted to be a P-loop motif involved in ATP binding.</text>
</comment>
<comment type="similarity">
    <text evidence="8">Belongs to the tRNA(Ile)-lysidine synthase family.</text>
</comment>
<dbReference type="RefSeq" id="WP_036822800.1">
    <property type="nucleotide sequence ID" value="NZ_JGVO01000421.1"/>
</dbReference>
<feature type="domain" description="Lysidine-tRNA(Ile) synthetase C-terminal" evidence="9">
    <location>
        <begin position="362"/>
        <end position="431"/>
    </location>
</feature>
<evidence type="ECO:0000313" key="11">
    <source>
        <dbReference type="Proteomes" id="UP000241771"/>
    </source>
</evidence>
<dbReference type="NCBIfam" id="TIGR02432">
    <property type="entry name" value="lysidine_TilS_N"/>
    <property type="match status" value="1"/>
</dbReference>
<comment type="function">
    <text evidence="8">Ligates lysine onto the cytidine present at position 34 of the AUA codon-specific tRNA(Ile) that contains the anticodon CAU, in an ATP-dependent manner. Cytidine is converted to lysidine, thus changing the amino acid specificity of the tRNA from methionine to isoleucine.</text>
</comment>
<organism evidence="10 11">
    <name type="scientific">Photobacterium sanctipauli</name>
    <dbReference type="NCBI Taxonomy" id="1342794"/>
    <lineage>
        <taxon>Bacteria</taxon>
        <taxon>Pseudomonadati</taxon>
        <taxon>Pseudomonadota</taxon>
        <taxon>Gammaproteobacteria</taxon>
        <taxon>Vibrionales</taxon>
        <taxon>Vibrionaceae</taxon>
        <taxon>Photobacterium</taxon>
    </lineage>
</organism>
<evidence type="ECO:0000256" key="3">
    <source>
        <dbReference type="ARBA" id="ARBA00022598"/>
    </source>
</evidence>
<dbReference type="SUPFAM" id="SSF56037">
    <property type="entry name" value="PheT/TilS domain"/>
    <property type="match status" value="1"/>
</dbReference>
<dbReference type="EMBL" id="PYMA01000021">
    <property type="protein sequence ID" value="PSW12660.1"/>
    <property type="molecule type" value="Genomic_DNA"/>
</dbReference>
<name>A0A2T3NE63_9GAMM</name>
<dbReference type="SUPFAM" id="SSF52402">
    <property type="entry name" value="Adenine nucleotide alpha hydrolases-like"/>
    <property type="match status" value="1"/>
</dbReference>
<dbReference type="Pfam" id="PF11734">
    <property type="entry name" value="TilS_C"/>
    <property type="match status" value="1"/>
</dbReference>
<evidence type="ECO:0000256" key="6">
    <source>
        <dbReference type="ARBA" id="ARBA00022840"/>
    </source>
</evidence>
<dbReference type="PANTHER" id="PTHR43033">
    <property type="entry name" value="TRNA(ILE)-LYSIDINE SYNTHASE-RELATED"/>
    <property type="match status" value="1"/>
</dbReference>
<evidence type="ECO:0000256" key="4">
    <source>
        <dbReference type="ARBA" id="ARBA00022694"/>
    </source>
</evidence>
<dbReference type="GO" id="GO:0005737">
    <property type="term" value="C:cytoplasm"/>
    <property type="evidence" value="ECO:0007669"/>
    <property type="project" value="UniProtKB-SubCell"/>
</dbReference>
<dbReference type="GO" id="GO:0032267">
    <property type="term" value="F:tRNA(Ile)-lysidine synthase activity"/>
    <property type="evidence" value="ECO:0007669"/>
    <property type="project" value="UniProtKB-EC"/>
</dbReference>
<evidence type="ECO:0000256" key="7">
    <source>
        <dbReference type="ARBA" id="ARBA00048539"/>
    </source>
</evidence>
<keyword evidence="5 8" id="KW-0547">Nucleotide-binding</keyword>
<dbReference type="CDD" id="cd01992">
    <property type="entry name" value="TilS_N"/>
    <property type="match status" value="1"/>
</dbReference>
<dbReference type="NCBIfam" id="TIGR02433">
    <property type="entry name" value="lysidine_TilS_C"/>
    <property type="match status" value="1"/>
</dbReference>
<protein>
    <recommendedName>
        <fullName evidence="8">tRNA(Ile)-lysidine synthase</fullName>
        <ecNumber evidence="8">6.3.4.19</ecNumber>
    </recommendedName>
    <alternativeName>
        <fullName evidence="8">tRNA(Ile)-2-lysyl-cytidine synthase</fullName>
    </alternativeName>
    <alternativeName>
        <fullName evidence="8">tRNA(Ile)-lysidine synthetase</fullName>
    </alternativeName>
</protein>
<evidence type="ECO:0000313" key="10">
    <source>
        <dbReference type="EMBL" id="PSW12660.1"/>
    </source>
</evidence>
<dbReference type="HAMAP" id="MF_01161">
    <property type="entry name" value="tRNA_Ile_lys_synt"/>
    <property type="match status" value="1"/>
</dbReference>
<evidence type="ECO:0000256" key="5">
    <source>
        <dbReference type="ARBA" id="ARBA00022741"/>
    </source>
</evidence>
<dbReference type="PANTHER" id="PTHR43033:SF1">
    <property type="entry name" value="TRNA(ILE)-LYSIDINE SYNTHASE-RELATED"/>
    <property type="match status" value="1"/>
</dbReference>
<evidence type="ECO:0000256" key="2">
    <source>
        <dbReference type="ARBA" id="ARBA00022490"/>
    </source>
</evidence>
<evidence type="ECO:0000256" key="8">
    <source>
        <dbReference type="HAMAP-Rule" id="MF_01161"/>
    </source>
</evidence>
<evidence type="ECO:0000256" key="1">
    <source>
        <dbReference type="ARBA" id="ARBA00004496"/>
    </source>
</evidence>
<dbReference type="Gene3D" id="3.40.50.620">
    <property type="entry name" value="HUPs"/>
    <property type="match status" value="1"/>
</dbReference>
<dbReference type="AlphaFoldDB" id="A0A2T3NE63"/>
<dbReference type="InterPro" id="IPR012796">
    <property type="entry name" value="Lysidine-tRNA-synth_C"/>
</dbReference>
<dbReference type="InterPro" id="IPR012094">
    <property type="entry name" value="tRNA_Ile_lys_synt"/>
</dbReference>
<keyword evidence="2 8" id="KW-0963">Cytoplasm</keyword>
<evidence type="ECO:0000259" key="9">
    <source>
        <dbReference type="SMART" id="SM00977"/>
    </source>
</evidence>
<keyword evidence="11" id="KW-1185">Reference proteome</keyword>
<dbReference type="InterPro" id="IPR011063">
    <property type="entry name" value="TilS/TtcA_N"/>
</dbReference>
<gene>
    <name evidence="8 10" type="primary">tilS</name>
    <name evidence="10" type="ORF">C9I98_23140</name>
</gene>
<feature type="binding site" evidence="8">
    <location>
        <begin position="26"/>
        <end position="31"/>
    </location>
    <ligand>
        <name>ATP</name>
        <dbReference type="ChEBI" id="CHEBI:30616"/>
    </ligand>
</feature>
<dbReference type="InterPro" id="IPR015262">
    <property type="entry name" value="tRNA_Ile_lys_synt_subst-bd"/>
</dbReference>
<proteinExistence type="inferred from homology"/>
<dbReference type="EC" id="6.3.4.19" evidence="8"/>
<dbReference type="SUPFAM" id="SSF82829">
    <property type="entry name" value="MesJ substrate recognition domain-like"/>
    <property type="match status" value="1"/>
</dbReference>
<keyword evidence="4 8" id="KW-0819">tRNA processing</keyword>
<dbReference type="SMART" id="SM00977">
    <property type="entry name" value="TilS_C"/>
    <property type="match status" value="1"/>
</dbReference>
<dbReference type="GO" id="GO:0006400">
    <property type="term" value="P:tRNA modification"/>
    <property type="evidence" value="ECO:0007669"/>
    <property type="project" value="UniProtKB-UniRule"/>
</dbReference>
<sequence>MLYTQFHADMQAHLDHSSACFVLALSGGMDSRVLLHLMGRYLKQYPQTRCRAVHVHHGLSPNADRWAEQCLQWACDAGIHCVVEHVTLELGKRKSLEEQARQARYQALAKHLQAGSTLMTAQHADDQLETVLLALKRGSGPAGLAAMPTLQPFASGVHWRPLLAAARQDIECYAGQHQLQWVDDESNNDERYDRNFLRHSVTPQLVERWPGLRKAVARSASLCGEQEALLQELLADKLQYALHPDQSLNISALGSERQAKALIRQWLSQQNARMPSQAQLEQIWHNIAMAKQDANPKLSWHQHEVRRSQERLYLLGRWPDISTEVVSLTLNKPAPLPGELGGIALVETSKGSLRRPSVDEPISIRFEPAGQVVQPVGRVGKRKLKKLFQEYGIPSWNRRRTPLLFYGEVLAAVAGVFVVEGFAGEDCDLEWHNSALQVQ</sequence>
<dbReference type="Pfam" id="PF01171">
    <property type="entry name" value="ATP_bind_3"/>
    <property type="match status" value="1"/>
</dbReference>
<reference evidence="10 11" key="1">
    <citation type="submission" date="2018-01" db="EMBL/GenBank/DDBJ databases">
        <title>Whole genome sequencing of Histamine producing bacteria.</title>
        <authorList>
            <person name="Butler K."/>
        </authorList>
    </citation>
    <scope>NUCLEOTIDE SEQUENCE [LARGE SCALE GENOMIC DNA]</scope>
    <source>
        <strain evidence="10 11">DSM 100436</strain>
    </source>
</reference>
<dbReference type="OrthoDB" id="9807403at2"/>
<comment type="caution">
    <text evidence="10">The sequence shown here is derived from an EMBL/GenBank/DDBJ whole genome shotgun (WGS) entry which is preliminary data.</text>
</comment>
<dbReference type="Proteomes" id="UP000241771">
    <property type="component" value="Unassembled WGS sequence"/>
</dbReference>
<comment type="catalytic activity">
    <reaction evidence="7 8">
        <text>cytidine(34) in tRNA(Ile2) + L-lysine + ATP = lysidine(34) in tRNA(Ile2) + AMP + diphosphate + H(+)</text>
        <dbReference type="Rhea" id="RHEA:43744"/>
        <dbReference type="Rhea" id="RHEA-COMP:10625"/>
        <dbReference type="Rhea" id="RHEA-COMP:10670"/>
        <dbReference type="ChEBI" id="CHEBI:15378"/>
        <dbReference type="ChEBI" id="CHEBI:30616"/>
        <dbReference type="ChEBI" id="CHEBI:32551"/>
        <dbReference type="ChEBI" id="CHEBI:33019"/>
        <dbReference type="ChEBI" id="CHEBI:82748"/>
        <dbReference type="ChEBI" id="CHEBI:83665"/>
        <dbReference type="ChEBI" id="CHEBI:456215"/>
        <dbReference type="EC" id="6.3.4.19"/>
    </reaction>
</comment>
<keyword evidence="3 8" id="KW-0436">Ligase</keyword>
<dbReference type="InterPro" id="IPR012795">
    <property type="entry name" value="tRNA_Ile_lys_synt_N"/>
</dbReference>